<accession>A0A401XJC8</accession>
<dbReference type="EMBL" id="BHZE01000004">
    <property type="protein sequence ID" value="GCD77100.1"/>
    <property type="molecule type" value="Genomic_DNA"/>
</dbReference>
<keyword evidence="2" id="KW-0472">Membrane</keyword>
<evidence type="ECO:0000313" key="4">
    <source>
        <dbReference type="EMBL" id="GCD77100.1"/>
    </source>
</evidence>
<dbReference type="AlphaFoldDB" id="A0A401XJC8"/>
<dbReference type="Gene3D" id="2.40.170.20">
    <property type="entry name" value="TonB-dependent receptor, beta-barrel domain"/>
    <property type="match status" value="1"/>
</dbReference>
<proteinExistence type="predicted"/>
<dbReference type="InterPro" id="IPR036942">
    <property type="entry name" value="Beta-barrel_TonB_sf"/>
</dbReference>
<organism evidence="4 5">
    <name type="scientific">Thermaurantimonas aggregans</name>
    <dbReference type="NCBI Taxonomy" id="2173829"/>
    <lineage>
        <taxon>Bacteria</taxon>
        <taxon>Pseudomonadati</taxon>
        <taxon>Bacteroidota</taxon>
        <taxon>Flavobacteriia</taxon>
        <taxon>Flavobacteriales</taxon>
        <taxon>Schleiferiaceae</taxon>
        <taxon>Thermaurantimonas</taxon>
    </lineage>
</organism>
<keyword evidence="3" id="KW-0998">Cell outer membrane</keyword>
<protein>
    <recommendedName>
        <fullName evidence="6">TonB-dependent receptor</fullName>
    </recommendedName>
</protein>
<name>A0A401XJC8_9FLAO</name>
<reference evidence="4 5" key="1">
    <citation type="submission" date="2018-11" db="EMBL/GenBank/DDBJ databases">
        <title>Schleiferia aggregans sp. nov., a moderately thermophilic heterotrophic bacterium isolated from microbial mats at a terrestrial hot spring.</title>
        <authorList>
            <person name="Iino T."/>
            <person name="Ohkuma M."/>
            <person name="Haruta S."/>
        </authorList>
    </citation>
    <scope>NUCLEOTIDE SEQUENCE [LARGE SCALE GENOMIC DNA]</scope>
    <source>
        <strain evidence="4 5">LA</strain>
    </source>
</reference>
<evidence type="ECO:0000256" key="1">
    <source>
        <dbReference type="ARBA" id="ARBA00004442"/>
    </source>
</evidence>
<dbReference type="Proteomes" id="UP000286715">
    <property type="component" value="Unassembled WGS sequence"/>
</dbReference>
<evidence type="ECO:0000256" key="2">
    <source>
        <dbReference type="ARBA" id="ARBA00023136"/>
    </source>
</evidence>
<evidence type="ECO:0000256" key="3">
    <source>
        <dbReference type="ARBA" id="ARBA00023237"/>
    </source>
</evidence>
<dbReference type="OrthoDB" id="1264254at2"/>
<evidence type="ECO:0000313" key="5">
    <source>
        <dbReference type="Proteomes" id="UP000286715"/>
    </source>
</evidence>
<gene>
    <name evidence="4" type="ORF">JCM31826_05820</name>
</gene>
<dbReference type="GO" id="GO:0009279">
    <property type="term" value="C:cell outer membrane"/>
    <property type="evidence" value="ECO:0007669"/>
    <property type="project" value="UniProtKB-SubCell"/>
</dbReference>
<comment type="subcellular location">
    <subcellularLocation>
        <location evidence="1">Cell outer membrane</location>
    </subcellularLocation>
</comment>
<dbReference type="RefSeq" id="WP_124397162.1">
    <property type="nucleotide sequence ID" value="NZ_BHZE01000004.1"/>
</dbReference>
<comment type="caution">
    <text evidence="4">The sequence shown here is derived from an EMBL/GenBank/DDBJ whole genome shotgun (WGS) entry which is preliminary data.</text>
</comment>
<keyword evidence="5" id="KW-1185">Reference proteome</keyword>
<sequence>MKIKAFTRIALTVAHLTAFGQNENLGQIKLEVIGSYKATIEDAQKLNDLPRTEDTARSRVPVKFEIKPIVLATDYTPEPLKPARISKSAIEPVPRTFVRIGAGLYATPLAEVRYDSDRSRNNAFGAGFNHYSTRTGVRNIVFENNGLSTTSGSVYYRHFFTNYSLGASTDLEYDRVKYYGLPKLALPPVDTFRAGDPAIQSYLISTTRVDATRLVPVSQFAMTNLGFRFDFLRDRYDIAELHAALPIDFRLKRTDNRNLNLRLAYEHMQHYNTQNDLAMAFSANVIRVRPAMNFSKDEWQFDLGLNMVLSNYVRKNLISIDPKEPDEMYFFIFPEGRFKLPVITDVLEFDGMLSFDYQLNTLRTLSRQWLFISPGIELDYTQKVQAQVGMSGLIFPGASYHLSAGYIDWRNLPIFYRSPFYYTTPQDIQGVEVLYLDGNQVPLQAKLAIKLTKNIDAEGIVNYNHYEMKGGKAWHLPNWRNEIKLKYSNGNSFDLGFDVFFIGERTAFDQSLNTAISARLRPYTDANMHLNYHFSKQMSFFLTINNMFFNAYEHYLGYPAQQFLAIAGAVYKL</sequence>
<evidence type="ECO:0008006" key="6">
    <source>
        <dbReference type="Google" id="ProtNLM"/>
    </source>
</evidence>
<dbReference type="SUPFAM" id="SSF56935">
    <property type="entry name" value="Porins"/>
    <property type="match status" value="1"/>
</dbReference>